<proteinExistence type="predicted"/>
<evidence type="ECO:0000256" key="1">
    <source>
        <dbReference type="SAM" id="MobiDB-lite"/>
    </source>
</evidence>
<dbReference type="Proteomes" id="UP000324222">
    <property type="component" value="Unassembled WGS sequence"/>
</dbReference>
<name>A0A5B7GDH3_PORTR</name>
<reference evidence="2 3" key="1">
    <citation type="submission" date="2019-05" db="EMBL/GenBank/DDBJ databases">
        <title>Another draft genome of Portunus trituberculatus and its Hox gene families provides insights of decapod evolution.</title>
        <authorList>
            <person name="Jeong J.-H."/>
            <person name="Song I."/>
            <person name="Kim S."/>
            <person name="Choi T."/>
            <person name="Kim D."/>
            <person name="Ryu S."/>
            <person name="Kim W."/>
        </authorList>
    </citation>
    <scope>NUCLEOTIDE SEQUENCE [LARGE SCALE GENOMIC DNA]</scope>
    <source>
        <tissue evidence="2">Muscle</tissue>
    </source>
</reference>
<evidence type="ECO:0000313" key="3">
    <source>
        <dbReference type="Proteomes" id="UP000324222"/>
    </source>
</evidence>
<dbReference type="AlphaFoldDB" id="A0A5B7GDH3"/>
<comment type="caution">
    <text evidence="2">The sequence shown here is derived from an EMBL/GenBank/DDBJ whole genome shotgun (WGS) entry which is preliminary data.</text>
</comment>
<feature type="region of interest" description="Disordered" evidence="1">
    <location>
        <begin position="47"/>
        <end position="77"/>
    </location>
</feature>
<protein>
    <submittedName>
        <fullName evidence="2">Uncharacterized protein</fullName>
    </submittedName>
</protein>
<organism evidence="2 3">
    <name type="scientific">Portunus trituberculatus</name>
    <name type="common">Swimming crab</name>
    <name type="synonym">Neptunus trituberculatus</name>
    <dbReference type="NCBI Taxonomy" id="210409"/>
    <lineage>
        <taxon>Eukaryota</taxon>
        <taxon>Metazoa</taxon>
        <taxon>Ecdysozoa</taxon>
        <taxon>Arthropoda</taxon>
        <taxon>Crustacea</taxon>
        <taxon>Multicrustacea</taxon>
        <taxon>Malacostraca</taxon>
        <taxon>Eumalacostraca</taxon>
        <taxon>Eucarida</taxon>
        <taxon>Decapoda</taxon>
        <taxon>Pleocyemata</taxon>
        <taxon>Brachyura</taxon>
        <taxon>Eubrachyura</taxon>
        <taxon>Portunoidea</taxon>
        <taxon>Portunidae</taxon>
        <taxon>Portuninae</taxon>
        <taxon>Portunus</taxon>
    </lineage>
</organism>
<sequence>MAEGTQGREGKVQAVCAARLNQSSLKKHAASFWSFNVRASVACRDAPYPERDLGKPPPPPPPDCIHSPPVSRQTIIT</sequence>
<accession>A0A5B7GDH3</accession>
<dbReference type="EMBL" id="VSRR010012442">
    <property type="protein sequence ID" value="MPC54554.1"/>
    <property type="molecule type" value="Genomic_DNA"/>
</dbReference>
<gene>
    <name evidence="2" type="ORF">E2C01_048475</name>
</gene>
<keyword evidence="3" id="KW-1185">Reference proteome</keyword>
<evidence type="ECO:0000313" key="2">
    <source>
        <dbReference type="EMBL" id="MPC54554.1"/>
    </source>
</evidence>